<dbReference type="EMBL" id="AP008937">
    <property type="protein sequence ID" value="BAG26798.1"/>
    <property type="molecule type" value="Genomic_DNA"/>
</dbReference>
<evidence type="ECO:0000313" key="1">
    <source>
        <dbReference type="EMBL" id="BAG26798.1"/>
    </source>
</evidence>
<accession>A0ABF7R1V8</accession>
<dbReference type="Pfam" id="PF05565">
    <property type="entry name" value="Sipho_Gp157"/>
    <property type="match status" value="1"/>
</dbReference>
<name>A0ABF7R1V8_LIMF3</name>
<proteinExistence type="predicted"/>
<dbReference type="InterPro" id="IPR008840">
    <property type="entry name" value="Sipho_Gp157"/>
</dbReference>
<sequence>MAGKLYELSDKYKELSEREDLDPEVLHDTLDAINDAIEDKADNIAAWIDDLTSAAKRKKAKAKEWNDSAKADLNKADSLKKYLIQELTYAGKKKMETDRFLLSTRNNAPSTVIDDETLIPDTFKNTKVTESVDKTAIKEAIKLGEDVPGAHLQASKSITIK</sequence>
<reference evidence="1 2" key="1">
    <citation type="journal article" date="2008" name="DNA Res.">
        <title>Comparative genome analysis of Lactobacillus reuteri and Lactobacillus fermentum reveal a genomic island for reuterin and cobalamin production.</title>
        <authorList>
            <person name="Morita H."/>
            <person name="Toh H."/>
            <person name="Fukuda S."/>
            <person name="Horikawa H."/>
            <person name="Oshima K."/>
            <person name="Suzuki T."/>
            <person name="Murakami M."/>
            <person name="Hisamatsu S."/>
            <person name="Kato Y."/>
            <person name="Takizawa T."/>
            <person name="Fukuoka H."/>
            <person name="Yoshimura T."/>
            <person name="Itoh K."/>
            <person name="O'Sullivan D.J."/>
            <person name="McKay L.L."/>
            <person name="Ohno H."/>
            <person name="Kikuchi J."/>
            <person name="Masaoka T."/>
            <person name="Hattori M."/>
        </authorList>
    </citation>
    <scope>NUCLEOTIDE SEQUENCE [LARGE SCALE GENOMIC DNA]</scope>
    <source>
        <strain evidence="2">NBRC 3956 / LMG 18251</strain>
    </source>
</reference>
<dbReference type="Proteomes" id="UP000001697">
    <property type="component" value="Chromosome"/>
</dbReference>
<protein>
    <submittedName>
        <fullName evidence="1">Hypothetical phage protein</fullName>
    </submittedName>
</protein>
<keyword evidence="2" id="KW-1185">Reference proteome</keyword>
<dbReference type="RefSeq" id="WP_012390933.1">
    <property type="nucleotide sequence ID" value="NC_010610.1"/>
</dbReference>
<dbReference type="AlphaFoldDB" id="A0ABF7R1V8"/>
<organism evidence="1 2">
    <name type="scientific">Limosilactobacillus fermentum (strain NBRC 3956 / LMG 18251)</name>
    <name type="common">Lactobacillus fermentum</name>
    <dbReference type="NCBI Taxonomy" id="334390"/>
    <lineage>
        <taxon>Bacteria</taxon>
        <taxon>Bacillati</taxon>
        <taxon>Bacillota</taxon>
        <taxon>Bacilli</taxon>
        <taxon>Lactobacillales</taxon>
        <taxon>Lactobacillaceae</taxon>
        <taxon>Limosilactobacillus</taxon>
    </lineage>
</organism>
<gene>
    <name evidence="1" type="ordered locus">LAF_0462</name>
</gene>
<dbReference type="KEGG" id="lfe:LAF_0462"/>
<evidence type="ECO:0000313" key="2">
    <source>
        <dbReference type="Proteomes" id="UP000001697"/>
    </source>
</evidence>